<evidence type="ECO:0000256" key="1">
    <source>
        <dbReference type="SAM" id="Phobius"/>
    </source>
</evidence>
<gene>
    <name evidence="2" type="ORF">EV384_1990</name>
</gene>
<comment type="caution">
    <text evidence="2">The sequence shown here is derived from an EMBL/GenBank/DDBJ whole genome shotgun (WGS) entry which is preliminary data.</text>
</comment>
<accession>A0A4Q8B9H1</accession>
<dbReference type="EMBL" id="SHLD01000001">
    <property type="protein sequence ID" value="RZU73579.1"/>
    <property type="molecule type" value="Genomic_DNA"/>
</dbReference>
<organism evidence="2 3">
    <name type="scientific">Micromonospora kangleipakensis</name>
    <dbReference type="NCBI Taxonomy" id="1077942"/>
    <lineage>
        <taxon>Bacteria</taxon>
        <taxon>Bacillati</taxon>
        <taxon>Actinomycetota</taxon>
        <taxon>Actinomycetes</taxon>
        <taxon>Micromonosporales</taxon>
        <taxon>Micromonosporaceae</taxon>
        <taxon>Micromonospora</taxon>
    </lineage>
</organism>
<dbReference type="AlphaFoldDB" id="A0A4Q8B9H1"/>
<keyword evidence="1" id="KW-0812">Transmembrane</keyword>
<proteinExistence type="predicted"/>
<keyword evidence="1" id="KW-0472">Membrane</keyword>
<evidence type="ECO:0000313" key="2">
    <source>
        <dbReference type="EMBL" id="RZU73579.1"/>
    </source>
</evidence>
<name>A0A4Q8B9H1_9ACTN</name>
<reference evidence="2 3" key="1">
    <citation type="submission" date="2019-02" db="EMBL/GenBank/DDBJ databases">
        <title>Sequencing the genomes of 1000 actinobacteria strains.</title>
        <authorList>
            <person name="Klenk H.-P."/>
        </authorList>
    </citation>
    <scope>NUCLEOTIDE SEQUENCE [LARGE SCALE GENOMIC DNA]</scope>
    <source>
        <strain evidence="2 3">DSM 45612</strain>
    </source>
</reference>
<dbReference type="RefSeq" id="WP_130332204.1">
    <property type="nucleotide sequence ID" value="NZ_SHLD01000001.1"/>
</dbReference>
<feature type="transmembrane region" description="Helical" evidence="1">
    <location>
        <begin position="114"/>
        <end position="131"/>
    </location>
</feature>
<sequence length="161" mass="17320">MSTRSVQHEESNWGSRFIEGALYPFAQVAAPGLLLILMIWFVARGFAEGVGDGVRSFAGVLLPLMALTFLVKTKQGSERDPKSGIMAIPSWASFLAMLIIAGVTMQLLSVSTTIPIVELVVSAAFSIITFMRTSRTHYVSYCLGTVLGALGYLVLFGVPSL</sequence>
<feature type="transmembrane region" description="Helical" evidence="1">
    <location>
        <begin position="21"/>
        <end position="42"/>
    </location>
</feature>
<feature type="transmembrane region" description="Helical" evidence="1">
    <location>
        <begin position="54"/>
        <end position="71"/>
    </location>
</feature>
<keyword evidence="3" id="KW-1185">Reference proteome</keyword>
<feature type="transmembrane region" description="Helical" evidence="1">
    <location>
        <begin position="83"/>
        <end position="108"/>
    </location>
</feature>
<feature type="transmembrane region" description="Helical" evidence="1">
    <location>
        <begin position="138"/>
        <end position="158"/>
    </location>
</feature>
<evidence type="ECO:0000313" key="3">
    <source>
        <dbReference type="Proteomes" id="UP000294114"/>
    </source>
</evidence>
<protein>
    <submittedName>
        <fullName evidence="2">Uncharacterized protein</fullName>
    </submittedName>
</protein>
<dbReference type="OrthoDB" id="5194968at2"/>
<dbReference type="Proteomes" id="UP000294114">
    <property type="component" value="Unassembled WGS sequence"/>
</dbReference>
<keyword evidence="1" id="KW-1133">Transmembrane helix</keyword>